<evidence type="ECO:0000313" key="1">
    <source>
        <dbReference type="EMBL" id="KAF5743102.1"/>
    </source>
</evidence>
<dbReference type="AlphaFoldDB" id="A0A7J7D9S9"/>
<dbReference type="EMBL" id="JAAARO010000009">
    <property type="protein sequence ID" value="KAF5743102.1"/>
    <property type="molecule type" value="Genomic_DNA"/>
</dbReference>
<keyword evidence="2" id="KW-1185">Reference proteome</keyword>
<accession>A0A7J7D9S9</accession>
<dbReference type="Proteomes" id="UP000593562">
    <property type="component" value="Unassembled WGS sequence"/>
</dbReference>
<protein>
    <submittedName>
        <fullName evidence="1">Uncharacterized protein</fullName>
    </submittedName>
</protein>
<dbReference type="InParanoid" id="A0A7J7D9S9"/>
<organism evidence="1 2">
    <name type="scientific">Tripterygium wilfordii</name>
    <name type="common">Thunder God vine</name>
    <dbReference type="NCBI Taxonomy" id="458696"/>
    <lineage>
        <taxon>Eukaryota</taxon>
        <taxon>Viridiplantae</taxon>
        <taxon>Streptophyta</taxon>
        <taxon>Embryophyta</taxon>
        <taxon>Tracheophyta</taxon>
        <taxon>Spermatophyta</taxon>
        <taxon>Magnoliopsida</taxon>
        <taxon>eudicotyledons</taxon>
        <taxon>Gunneridae</taxon>
        <taxon>Pentapetalae</taxon>
        <taxon>rosids</taxon>
        <taxon>fabids</taxon>
        <taxon>Celastrales</taxon>
        <taxon>Celastraceae</taxon>
        <taxon>Tripterygium</taxon>
    </lineage>
</organism>
<reference evidence="1 2" key="1">
    <citation type="journal article" date="2020" name="Nat. Commun.">
        <title>Genome of Tripterygium wilfordii and identification of cytochrome P450 involved in triptolide biosynthesis.</title>
        <authorList>
            <person name="Tu L."/>
            <person name="Su P."/>
            <person name="Zhang Z."/>
            <person name="Gao L."/>
            <person name="Wang J."/>
            <person name="Hu T."/>
            <person name="Zhou J."/>
            <person name="Zhang Y."/>
            <person name="Zhao Y."/>
            <person name="Liu Y."/>
            <person name="Song Y."/>
            <person name="Tong Y."/>
            <person name="Lu Y."/>
            <person name="Yang J."/>
            <person name="Xu C."/>
            <person name="Jia M."/>
            <person name="Peters R.J."/>
            <person name="Huang L."/>
            <person name="Gao W."/>
        </authorList>
    </citation>
    <scope>NUCLEOTIDE SEQUENCE [LARGE SCALE GENOMIC DNA]</scope>
    <source>
        <strain evidence="2">cv. XIE 37</strain>
        <tissue evidence="1">Leaf</tissue>
    </source>
</reference>
<name>A0A7J7D9S9_TRIWF</name>
<proteinExistence type="predicted"/>
<evidence type="ECO:0000313" key="2">
    <source>
        <dbReference type="Proteomes" id="UP000593562"/>
    </source>
</evidence>
<sequence length="153" mass="17857">MKDWKPKETQRRESGSRRTARMLEEAVENAFKVADVTNVYIKCRPFVFLNCEFSSNKKITSLFVRSGVFYNLRLLHTLIRNEETILGCRNVPWKMIDAYMYETMKELDDLAAIAVNFIPSEKALYLKLIRTYQLFTPCSNTFHSGKLRVETGV</sequence>
<comment type="caution">
    <text evidence="1">The sequence shown here is derived from an EMBL/GenBank/DDBJ whole genome shotgun (WGS) entry which is preliminary data.</text>
</comment>
<gene>
    <name evidence="1" type="ORF">HS088_TW09G01167</name>
</gene>